<protein>
    <recommendedName>
        <fullName evidence="4">DUF4431 domain-containing protein</fullName>
    </recommendedName>
</protein>
<name>A0A2U2AE62_9GAMM</name>
<evidence type="ECO:0008006" key="4">
    <source>
        <dbReference type="Google" id="ProtNLM"/>
    </source>
</evidence>
<dbReference type="RefSeq" id="WP_109189558.1">
    <property type="nucleotide sequence ID" value="NZ_BMYA01000002.1"/>
</dbReference>
<keyword evidence="1" id="KW-0732">Signal</keyword>
<evidence type="ECO:0000313" key="3">
    <source>
        <dbReference type="Proteomes" id="UP000245020"/>
    </source>
</evidence>
<feature type="signal peptide" evidence="1">
    <location>
        <begin position="1"/>
        <end position="21"/>
    </location>
</feature>
<dbReference type="EMBL" id="QEWQ01000004">
    <property type="protein sequence ID" value="PWD80907.1"/>
    <property type="molecule type" value="Genomic_DNA"/>
</dbReference>
<dbReference type="AlphaFoldDB" id="A0A2U2AE62"/>
<keyword evidence="3" id="KW-1185">Reference proteome</keyword>
<dbReference type="Proteomes" id="UP000245020">
    <property type="component" value="Unassembled WGS sequence"/>
</dbReference>
<reference evidence="3" key="1">
    <citation type="submission" date="2018-05" db="EMBL/GenBank/DDBJ databases">
        <title>Ignatzschineria dubaiensis sp. nov., isolated from necrotic foot tissues of dromedaries (Camelus dromedarius) and associated maggots in Dubai, United Arab Emirates.</title>
        <authorList>
            <person name="Tsang C.C."/>
            <person name="Tang J.Y.M."/>
            <person name="Fong J.Y.H."/>
            <person name="Kinne J."/>
            <person name="Lee H.H."/>
            <person name="Joseph M."/>
            <person name="Jose S."/>
            <person name="Schuster R.K."/>
            <person name="Tang Y."/>
            <person name="Sivakumar S."/>
            <person name="Chen J.H.K."/>
            <person name="Teng J.L.L."/>
            <person name="Lau S.K.P."/>
            <person name="Wernery U."/>
            <person name="Woo P.C.Y."/>
        </authorList>
    </citation>
    <scope>NUCLEOTIDE SEQUENCE [LARGE SCALE GENOMIC DNA]</scope>
    <source>
        <strain evidence="3">KCTC 22644</strain>
    </source>
</reference>
<dbReference type="OrthoDB" id="6401922at2"/>
<organism evidence="2 3">
    <name type="scientific">Ignatzschineria ureiclastica</name>
    <dbReference type="NCBI Taxonomy" id="472582"/>
    <lineage>
        <taxon>Bacteria</taxon>
        <taxon>Pseudomonadati</taxon>
        <taxon>Pseudomonadota</taxon>
        <taxon>Gammaproteobacteria</taxon>
        <taxon>Cardiobacteriales</taxon>
        <taxon>Ignatzschineriaceae</taxon>
        <taxon>Ignatzschineria</taxon>
    </lineage>
</organism>
<gene>
    <name evidence="2" type="ORF">DC083_07325</name>
</gene>
<feature type="chain" id="PRO_5015532750" description="DUF4431 domain-containing protein" evidence="1">
    <location>
        <begin position="22"/>
        <end position="123"/>
    </location>
</feature>
<evidence type="ECO:0000256" key="1">
    <source>
        <dbReference type="SAM" id="SignalP"/>
    </source>
</evidence>
<comment type="caution">
    <text evidence="2">The sequence shown here is derived from an EMBL/GenBank/DDBJ whole genome shotgun (WGS) entry which is preliminary data.</text>
</comment>
<proteinExistence type="predicted"/>
<sequence>MYKNIICIVFSLLCLSAIASANETKIEAFKAPFYLNQSVLACGKLAEIKHFKNRHYLNLDAPFPKQTLTLLIWDNHYPQFEEKLGKLDQYLNRRFCGLGVIEQYNDQLQIKLSNPHFLRLMTP</sequence>
<evidence type="ECO:0000313" key="2">
    <source>
        <dbReference type="EMBL" id="PWD80907.1"/>
    </source>
</evidence>
<accession>A0A2U2AE62</accession>